<keyword evidence="2" id="KW-0964">Secreted</keyword>
<dbReference type="InterPro" id="IPR008993">
    <property type="entry name" value="TIMP-like_OB-fold"/>
</dbReference>
<accession>A0A0K0FD44</accession>
<sequence length="173" mass="19838">MTNLFTKFLIFFLLFNESYGNFQYNCYCAYLPDVVLYCTSRWISHVKITNKTILQADSNSNQPFGNTKMVKYDIEHKQILKNTISNDNSTLPNVVQTPQSFRECGLSWLEVGKEYILTGTLPHTGALYVTLCDGLNFNDNKNETIANLNSWKEIIPCSDNSNETSPSPQQMYF</sequence>
<reference evidence="6" key="1">
    <citation type="submission" date="2014-07" db="EMBL/GenBank/DDBJ databases">
        <authorList>
            <person name="Martin A.A"/>
            <person name="De Silva N."/>
        </authorList>
    </citation>
    <scope>NUCLEOTIDE SEQUENCE</scope>
</reference>
<keyword evidence="6" id="KW-1185">Reference proteome</keyword>
<dbReference type="GO" id="GO:0008191">
    <property type="term" value="F:metalloendopeptidase inhibitor activity"/>
    <property type="evidence" value="ECO:0007669"/>
    <property type="project" value="InterPro"/>
</dbReference>
<dbReference type="InterPro" id="IPR001820">
    <property type="entry name" value="TIMP"/>
</dbReference>
<organism evidence="6 7">
    <name type="scientific">Strongyloides venezuelensis</name>
    <name type="common">Threadworm</name>
    <dbReference type="NCBI Taxonomy" id="75913"/>
    <lineage>
        <taxon>Eukaryota</taxon>
        <taxon>Metazoa</taxon>
        <taxon>Ecdysozoa</taxon>
        <taxon>Nematoda</taxon>
        <taxon>Chromadorea</taxon>
        <taxon>Rhabditida</taxon>
        <taxon>Tylenchina</taxon>
        <taxon>Panagrolaimomorpha</taxon>
        <taxon>Strongyloidoidea</taxon>
        <taxon>Strongyloididae</taxon>
        <taxon>Strongyloides</taxon>
    </lineage>
</organism>
<dbReference type="Gene3D" id="2.40.50.120">
    <property type="match status" value="1"/>
</dbReference>
<dbReference type="SUPFAM" id="SSF50242">
    <property type="entry name" value="TIMP-like"/>
    <property type="match status" value="1"/>
</dbReference>
<dbReference type="GO" id="GO:0005615">
    <property type="term" value="C:extracellular space"/>
    <property type="evidence" value="ECO:0007669"/>
    <property type="project" value="TreeGrafter"/>
</dbReference>
<feature type="chain" id="PRO_5005329512" evidence="5">
    <location>
        <begin position="21"/>
        <end position="173"/>
    </location>
</feature>
<dbReference type="GO" id="GO:0031012">
    <property type="term" value="C:extracellular matrix"/>
    <property type="evidence" value="ECO:0007669"/>
    <property type="project" value="TreeGrafter"/>
</dbReference>
<dbReference type="PANTHER" id="PTHR11844:SF25">
    <property type="entry name" value="NTR DOMAIN-CONTAINING PROTEIN"/>
    <property type="match status" value="1"/>
</dbReference>
<feature type="signal peptide" evidence="5">
    <location>
        <begin position="1"/>
        <end position="20"/>
    </location>
</feature>
<dbReference type="AlphaFoldDB" id="A0A0K0FD44"/>
<feature type="disulfide bond" evidence="4">
    <location>
        <begin position="26"/>
        <end position="104"/>
    </location>
</feature>
<keyword evidence="4" id="KW-1015">Disulfide bond</keyword>
<keyword evidence="3" id="KW-0479">Metal-binding</keyword>
<comment type="subcellular location">
    <subcellularLocation>
        <location evidence="1">Secreted</location>
    </subcellularLocation>
</comment>
<evidence type="ECO:0000256" key="4">
    <source>
        <dbReference type="PIRSR" id="PIRSR601820-3"/>
    </source>
</evidence>
<evidence type="ECO:0000256" key="5">
    <source>
        <dbReference type="SAM" id="SignalP"/>
    </source>
</evidence>
<dbReference type="Pfam" id="PF00965">
    <property type="entry name" value="TIMP"/>
    <property type="match status" value="1"/>
</dbReference>
<evidence type="ECO:0000256" key="2">
    <source>
        <dbReference type="ARBA" id="ARBA00022525"/>
    </source>
</evidence>
<reference evidence="7" key="2">
    <citation type="submission" date="2015-08" db="UniProtKB">
        <authorList>
            <consortium name="WormBaseParasite"/>
        </authorList>
    </citation>
    <scope>IDENTIFICATION</scope>
</reference>
<dbReference type="WBParaSite" id="SVE_0676200.1">
    <property type="protein sequence ID" value="SVE_0676200.1"/>
    <property type="gene ID" value="SVE_0676200"/>
</dbReference>
<dbReference type="STRING" id="75913.A0A0K0FD44"/>
<protein>
    <submittedName>
        <fullName evidence="7">NTR domain-containing protein</fullName>
    </submittedName>
</protein>
<evidence type="ECO:0000313" key="6">
    <source>
        <dbReference type="Proteomes" id="UP000035680"/>
    </source>
</evidence>
<feature type="binding site" evidence="3">
    <location>
        <position position="26"/>
    </location>
    <ligand>
        <name>Zn(2+)</name>
        <dbReference type="ChEBI" id="CHEBI:29105"/>
        <note>ligand shared with metalloproteinase partner</note>
    </ligand>
</feature>
<proteinExistence type="predicted"/>
<evidence type="ECO:0000256" key="1">
    <source>
        <dbReference type="ARBA" id="ARBA00004613"/>
    </source>
</evidence>
<name>A0A0K0FD44_STRVS</name>
<evidence type="ECO:0000313" key="7">
    <source>
        <dbReference type="WBParaSite" id="SVE_0676200.1"/>
    </source>
</evidence>
<keyword evidence="5" id="KW-0732">Signal</keyword>
<evidence type="ECO:0000256" key="3">
    <source>
        <dbReference type="PIRSR" id="PIRSR601820-1"/>
    </source>
</evidence>
<dbReference type="GO" id="GO:0051045">
    <property type="term" value="P:negative regulation of membrane protein ectodomain proteolysis"/>
    <property type="evidence" value="ECO:0007669"/>
    <property type="project" value="TreeGrafter"/>
</dbReference>
<keyword evidence="3" id="KW-0862">Zinc</keyword>
<feature type="disulfide bond" evidence="4">
    <location>
        <begin position="28"/>
        <end position="132"/>
    </location>
</feature>
<dbReference type="Proteomes" id="UP000035680">
    <property type="component" value="Unassembled WGS sequence"/>
</dbReference>
<dbReference type="PANTHER" id="PTHR11844">
    <property type="entry name" value="METALLOPROTEASE INHIBITOR"/>
    <property type="match status" value="1"/>
</dbReference>
<dbReference type="GO" id="GO:0046872">
    <property type="term" value="F:metal ion binding"/>
    <property type="evidence" value="ECO:0007669"/>
    <property type="project" value="UniProtKB-KW"/>
</dbReference>
<dbReference type="GO" id="GO:0002020">
    <property type="term" value="F:protease binding"/>
    <property type="evidence" value="ECO:0007669"/>
    <property type="project" value="TreeGrafter"/>
</dbReference>